<dbReference type="InterPro" id="IPR023615">
    <property type="entry name" value="Cyt_c_Oxase_su1_BS"/>
</dbReference>
<feature type="transmembrane region" description="Helical" evidence="20">
    <location>
        <begin position="429"/>
        <end position="455"/>
    </location>
</feature>
<evidence type="ECO:0000256" key="12">
    <source>
        <dbReference type="ARBA" id="ARBA00022967"/>
    </source>
</evidence>
<dbReference type="Proteomes" id="UP000502196">
    <property type="component" value="Chromosome"/>
</dbReference>
<dbReference type="Gene3D" id="1.20.210.10">
    <property type="entry name" value="Cytochrome c oxidase-like, subunit I domain"/>
    <property type="match status" value="1"/>
</dbReference>
<evidence type="ECO:0000256" key="15">
    <source>
        <dbReference type="ARBA" id="ARBA00023004"/>
    </source>
</evidence>
<dbReference type="InterPro" id="IPR036927">
    <property type="entry name" value="Cyt_c_oxase-like_su1_sf"/>
</dbReference>
<evidence type="ECO:0000256" key="10">
    <source>
        <dbReference type="ARBA" id="ARBA00022692"/>
    </source>
</evidence>
<evidence type="ECO:0000256" key="14">
    <source>
        <dbReference type="ARBA" id="ARBA00022989"/>
    </source>
</evidence>
<dbReference type="InterPro" id="IPR014241">
    <property type="entry name" value="Cyt_c_oxidase_su1_bac"/>
</dbReference>
<evidence type="ECO:0000256" key="3">
    <source>
        <dbReference type="ARBA" id="ARBA00009578"/>
    </source>
</evidence>
<dbReference type="GO" id="GO:0005886">
    <property type="term" value="C:plasma membrane"/>
    <property type="evidence" value="ECO:0007669"/>
    <property type="project" value="UniProtKB-SubCell"/>
</dbReference>
<keyword evidence="13 19" id="KW-0249">Electron transport</keyword>
<feature type="transmembrane region" description="Helical" evidence="20">
    <location>
        <begin position="166"/>
        <end position="192"/>
    </location>
</feature>
<keyword evidence="22" id="KW-0560">Oxidoreductase</keyword>
<dbReference type="PROSITE" id="PS00077">
    <property type="entry name" value="COX1_CUB"/>
    <property type="match status" value="1"/>
</dbReference>
<evidence type="ECO:0000256" key="8">
    <source>
        <dbReference type="ARBA" id="ARBA00022617"/>
    </source>
</evidence>
<dbReference type="SUPFAM" id="SSF81442">
    <property type="entry name" value="Cytochrome c oxidase subunit I-like"/>
    <property type="match status" value="1"/>
</dbReference>
<feature type="transmembrane region" description="Helical" evidence="20">
    <location>
        <begin position="396"/>
        <end position="417"/>
    </location>
</feature>
<keyword evidence="9 19" id="KW-0679">Respiratory chain</keyword>
<evidence type="ECO:0000256" key="9">
    <source>
        <dbReference type="ARBA" id="ARBA00022660"/>
    </source>
</evidence>
<feature type="transmembrane region" description="Helical" evidence="20">
    <location>
        <begin position="588"/>
        <end position="605"/>
    </location>
</feature>
<evidence type="ECO:0000256" key="6">
    <source>
        <dbReference type="ARBA" id="ARBA00022448"/>
    </source>
</evidence>
<keyword evidence="16 20" id="KW-0186">Copper</keyword>
<evidence type="ECO:0000256" key="5">
    <source>
        <dbReference type="ARBA" id="ARBA00015947"/>
    </source>
</evidence>
<feature type="transmembrane region" description="Helical" evidence="20">
    <location>
        <begin position="315"/>
        <end position="338"/>
    </location>
</feature>
<dbReference type="PANTHER" id="PTHR10422">
    <property type="entry name" value="CYTOCHROME C OXIDASE SUBUNIT 1"/>
    <property type="match status" value="1"/>
</dbReference>
<feature type="transmembrane region" description="Helical" evidence="20">
    <location>
        <begin position="204"/>
        <end position="231"/>
    </location>
</feature>
<feature type="transmembrane region" description="Helical" evidence="20">
    <location>
        <begin position="79"/>
        <end position="103"/>
    </location>
</feature>
<dbReference type="Gene3D" id="1.10.287.70">
    <property type="match status" value="1"/>
</dbReference>
<keyword evidence="6 19" id="KW-0813">Transport</keyword>
<evidence type="ECO:0000256" key="13">
    <source>
        <dbReference type="ARBA" id="ARBA00022982"/>
    </source>
</evidence>
<evidence type="ECO:0000259" key="21">
    <source>
        <dbReference type="PROSITE" id="PS50855"/>
    </source>
</evidence>
<evidence type="ECO:0000256" key="4">
    <source>
        <dbReference type="ARBA" id="ARBA00012949"/>
    </source>
</evidence>
<keyword evidence="12" id="KW-1278">Translocase</keyword>
<evidence type="ECO:0000256" key="1">
    <source>
        <dbReference type="ARBA" id="ARBA00004651"/>
    </source>
</evidence>
<evidence type="ECO:0000256" key="7">
    <source>
        <dbReference type="ARBA" id="ARBA00022475"/>
    </source>
</evidence>
<keyword evidence="7 20" id="KW-1003">Cell membrane</keyword>
<feature type="transmembrane region" description="Helical" evidence="20">
    <location>
        <begin position="565"/>
        <end position="582"/>
    </location>
</feature>
<evidence type="ECO:0000313" key="22">
    <source>
        <dbReference type="EMBL" id="CAB3391341.1"/>
    </source>
</evidence>
<feature type="transmembrane region" description="Helical" evidence="20">
    <location>
        <begin position="115"/>
        <end position="139"/>
    </location>
</feature>
<organism evidence="22 23">
    <name type="scientific">Kyrpidia spormannii</name>
    <dbReference type="NCBI Taxonomy" id="2055160"/>
    <lineage>
        <taxon>Bacteria</taxon>
        <taxon>Bacillati</taxon>
        <taxon>Bacillota</taxon>
        <taxon>Bacilli</taxon>
        <taxon>Bacillales</taxon>
        <taxon>Alicyclobacillaceae</taxon>
        <taxon>Kyrpidia</taxon>
    </lineage>
</organism>
<feature type="transmembrane region" description="Helical" evidence="20">
    <location>
        <begin position="39"/>
        <end position="59"/>
    </location>
</feature>
<keyword evidence="10 19" id="KW-0812">Transmembrane</keyword>
<evidence type="ECO:0000256" key="19">
    <source>
        <dbReference type="RuleBase" id="RU000370"/>
    </source>
</evidence>
<comment type="similarity">
    <text evidence="3 19">Belongs to the heme-copper respiratory oxidase family.</text>
</comment>
<sequence>MAKPIEEVLSHHVHTVEAPHKRHWLLDYLSTVDHKKIGIMYVLIGVFYLLVGGVEALLMRIQLFAPNNNFVSYPTFNELFTMHGTNMIFFAAMPLLFGMMNLVMPLQIGARDVAFPFMNAVSLWFTFMGSLLVNISWFVGPAPSAGWFAYTPIGLDKFTPGTGMDFYIIGLQIAGLGSLMGAINFIATILNMRAPGMTLLRMPLFSWTTLVTSGLIVFAFPPLTVGFFLYMFERLFGGHFFDPTMGGNPLLWSHLFWIFGHPEVYIVVLPAFGMISEVVATFSRKRIFGYTSMVLATVLIGFIGFMVWVHHMFTVGFGATANSIFAIATMLVGVPTGMKVFNWLFTMWGGQIRYTTPMMFALGFLPTFVIGGFTGVMLAAAPADFQYHGSYFVVGHFHYTLIGGVVFGFFAGLYYWFPKVTGRMTSEILGHVNFWLMFIGFHLTFFPMHIAGLFGMPRRVPTYNAGVGLEIWNQLSTIGAFIMAVSIVVFAANVVYAFAKGKEAGADPWDARTLEWTIPSPVPEYNFAQLPLVRGLDPLWIAKEEGSKVPAAEPLGPIHMPSNSFLPLVMAIGLFIAGFAAIYHRLFFIVLGLEVIALAMFYHSLNDDEGYHVLPKESELLQREARA</sequence>
<comment type="subcellular location">
    <subcellularLocation>
        <location evidence="1 20">Cell membrane</location>
        <topology evidence="1 20">Multi-pass membrane protein</topology>
    </subcellularLocation>
</comment>
<feature type="transmembrane region" description="Helical" evidence="20">
    <location>
        <begin position="251"/>
        <end position="275"/>
    </location>
</feature>
<accession>A0A6F9E213</accession>
<dbReference type="InterPro" id="IPR023616">
    <property type="entry name" value="Cyt_c_oxase-like_su1_dom"/>
</dbReference>
<dbReference type="EMBL" id="LR792683">
    <property type="protein sequence ID" value="CAB3391341.1"/>
    <property type="molecule type" value="Genomic_DNA"/>
</dbReference>
<comment type="pathway">
    <text evidence="2 20">Energy metabolism; oxidative phosphorylation.</text>
</comment>
<keyword evidence="17 20" id="KW-0472">Membrane</keyword>
<dbReference type="AlphaFoldDB" id="A0A6F9E213"/>
<dbReference type="GO" id="GO:0015990">
    <property type="term" value="P:electron transport coupled proton transport"/>
    <property type="evidence" value="ECO:0007669"/>
    <property type="project" value="InterPro"/>
</dbReference>
<gene>
    <name evidence="22" type="primary">ctaD</name>
    <name evidence="22" type="ORF">COOX1_0863</name>
</gene>
<keyword evidence="15 20" id="KW-0408">Iron</keyword>
<dbReference type="RefSeq" id="WP_170085029.1">
    <property type="nucleotide sequence ID" value="NZ_CP047971.1"/>
</dbReference>
<proteinExistence type="inferred from homology"/>
<dbReference type="PRINTS" id="PR01165">
    <property type="entry name" value="CYCOXIDASEI"/>
</dbReference>
<dbReference type="GO" id="GO:0020037">
    <property type="term" value="F:heme binding"/>
    <property type="evidence" value="ECO:0007669"/>
    <property type="project" value="InterPro"/>
</dbReference>
<dbReference type="FunFam" id="1.20.210.10:FF:000006">
    <property type="entry name" value="Cytochrome c oxidase subunit 1"/>
    <property type="match status" value="1"/>
</dbReference>
<keyword evidence="11 20" id="KW-0479">Metal-binding</keyword>
<dbReference type="GO" id="GO:0016491">
    <property type="term" value="F:oxidoreductase activity"/>
    <property type="evidence" value="ECO:0007669"/>
    <property type="project" value="UniProtKB-KW"/>
</dbReference>
<dbReference type="Pfam" id="PF00115">
    <property type="entry name" value="COX1"/>
    <property type="match status" value="1"/>
</dbReference>
<feature type="transmembrane region" description="Helical" evidence="20">
    <location>
        <begin position="287"/>
        <end position="309"/>
    </location>
</feature>
<dbReference type="PANTHER" id="PTHR10422:SF44">
    <property type="entry name" value="CYTOCHROME C OXIDASE SUBUNIT 1"/>
    <property type="match status" value="1"/>
</dbReference>
<dbReference type="PROSITE" id="PS50855">
    <property type="entry name" value="COX1"/>
    <property type="match status" value="1"/>
</dbReference>
<keyword evidence="8 19" id="KW-0349">Heme</keyword>
<feature type="domain" description="Cytochrome oxidase subunit I profile" evidence="21">
    <location>
        <begin position="18"/>
        <end position="534"/>
    </location>
</feature>
<protein>
    <recommendedName>
        <fullName evidence="5 20">Cytochrome c oxidase subunit 1</fullName>
        <ecNumber evidence="4 20">7.1.1.9</ecNumber>
    </recommendedName>
</protein>
<dbReference type="UniPathway" id="UPA00705"/>
<dbReference type="GO" id="GO:0004129">
    <property type="term" value="F:cytochrome-c oxidase activity"/>
    <property type="evidence" value="ECO:0007669"/>
    <property type="project" value="UniProtKB-EC"/>
</dbReference>
<dbReference type="GO" id="GO:0006119">
    <property type="term" value="P:oxidative phosphorylation"/>
    <property type="evidence" value="ECO:0007669"/>
    <property type="project" value="UniProtKB-UniPathway"/>
</dbReference>
<feature type="transmembrane region" description="Helical" evidence="20">
    <location>
        <begin position="475"/>
        <end position="499"/>
    </location>
</feature>
<evidence type="ECO:0000313" key="23">
    <source>
        <dbReference type="Proteomes" id="UP000502196"/>
    </source>
</evidence>
<dbReference type="NCBIfam" id="TIGR02891">
    <property type="entry name" value="CtaD_CoxA"/>
    <property type="match status" value="1"/>
</dbReference>
<keyword evidence="14 20" id="KW-1133">Transmembrane helix</keyword>
<evidence type="ECO:0000256" key="20">
    <source>
        <dbReference type="RuleBase" id="RU363061"/>
    </source>
</evidence>
<comment type="function">
    <text evidence="20">Cytochrome c oxidase is the component of the respiratory chain that catalyzes the reduction of oxygen to water. Subunits 1-3 form the functional core of the enzyme complex. CO I is the catalytic subunit of the enzyme. Electrons originating in cytochrome c are transferred via the copper A center of subunit 2 and heme A of subunit 1 to the bimetallic center formed by heme A3 and copper B.</text>
</comment>
<dbReference type="CDD" id="cd01662">
    <property type="entry name" value="Ubiquinol_Oxidase_I"/>
    <property type="match status" value="1"/>
</dbReference>
<reference evidence="22 23" key="1">
    <citation type="submission" date="2020-04" db="EMBL/GenBank/DDBJ databases">
        <authorList>
            <person name="Hogendoorn C."/>
        </authorList>
    </citation>
    <scope>NUCLEOTIDE SEQUENCE [LARGE SCALE GENOMIC DNA]</scope>
    <source>
        <strain evidence="22">COOX1</strain>
    </source>
</reference>
<dbReference type="EC" id="7.1.1.9" evidence="4 20"/>
<evidence type="ECO:0000256" key="2">
    <source>
        <dbReference type="ARBA" id="ARBA00004673"/>
    </source>
</evidence>
<evidence type="ECO:0000256" key="11">
    <source>
        <dbReference type="ARBA" id="ARBA00022723"/>
    </source>
</evidence>
<comment type="catalytic activity">
    <reaction evidence="18 20">
        <text>4 Fe(II)-[cytochrome c] + O2 + 8 H(+)(in) = 4 Fe(III)-[cytochrome c] + 2 H2O + 4 H(+)(out)</text>
        <dbReference type="Rhea" id="RHEA:11436"/>
        <dbReference type="Rhea" id="RHEA-COMP:10350"/>
        <dbReference type="Rhea" id="RHEA-COMP:14399"/>
        <dbReference type="ChEBI" id="CHEBI:15377"/>
        <dbReference type="ChEBI" id="CHEBI:15378"/>
        <dbReference type="ChEBI" id="CHEBI:15379"/>
        <dbReference type="ChEBI" id="CHEBI:29033"/>
        <dbReference type="ChEBI" id="CHEBI:29034"/>
        <dbReference type="EC" id="7.1.1.9"/>
    </reaction>
</comment>
<name>A0A6F9E213_9BACL</name>
<evidence type="ECO:0000256" key="17">
    <source>
        <dbReference type="ARBA" id="ARBA00023136"/>
    </source>
</evidence>
<dbReference type="InterPro" id="IPR000883">
    <property type="entry name" value="Cyt_C_Oxase_1"/>
</dbReference>
<dbReference type="GO" id="GO:0022904">
    <property type="term" value="P:respiratory electron transport chain"/>
    <property type="evidence" value="ECO:0007669"/>
    <property type="project" value="TreeGrafter"/>
</dbReference>
<evidence type="ECO:0000256" key="18">
    <source>
        <dbReference type="ARBA" id="ARBA00047816"/>
    </source>
</evidence>
<feature type="transmembrane region" description="Helical" evidence="20">
    <location>
        <begin position="359"/>
        <end position="381"/>
    </location>
</feature>
<evidence type="ECO:0000256" key="16">
    <source>
        <dbReference type="ARBA" id="ARBA00023008"/>
    </source>
</evidence>
<dbReference type="GO" id="GO:0046872">
    <property type="term" value="F:metal ion binding"/>
    <property type="evidence" value="ECO:0007669"/>
    <property type="project" value="UniProtKB-KW"/>
</dbReference>